<dbReference type="PANTHER" id="PTHR12628:SF21">
    <property type="entry name" value="PHD-TYPE DOMAIN-CONTAINING PROTEIN"/>
    <property type="match status" value="1"/>
</dbReference>
<dbReference type="HOGENOM" id="CLU_304460_0_0_1"/>
<dbReference type="CDD" id="cd15578">
    <property type="entry name" value="PHD1_MTF2"/>
    <property type="match status" value="1"/>
</dbReference>
<dbReference type="GO" id="GO:0008270">
    <property type="term" value="F:zinc ion binding"/>
    <property type="evidence" value="ECO:0007669"/>
    <property type="project" value="UniProtKB-KW"/>
</dbReference>
<evidence type="ECO:0000256" key="7">
    <source>
        <dbReference type="SAM" id="MobiDB-lite"/>
    </source>
</evidence>
<reference evidence="8" key="1">
    <citation type="journal article" date="2012" name="Nature">
        <title>The oyster genome reveals stress adaptation and complexity of shell formation.</title>
        <authorList>
            <person name="Zhang G."/>
            <person name="Fang X."/>
            <person name="Guo X."/>
            <person name="Li L."/>
            <person name="Luo R."/>
            <person name="Xu F."/>
            <person name="Yang P."/>
            <person name="Zhang L."/>
            <person name="Wang X."/>
            <person name="Qi H."/>
            <person name="Xiong Z."/>
            <person name="Que H."/>
            <person name="Xie Y."/>
            <person name="Holland P.W."/>
            <person name="Paps J."/>
            <person name="Zhu Y."/>
            <person name="Wu F."/>
            <person name="Chen Y."/>
            <person name="Wang J."/>
            <person name="Peng C."/>
            <person name="Meng J."/>
            <person name="Yang L."/>
            <person name="Liu J."/>
            <person name="Wen B."/>
            <person name="Zhang N."/>
            <person name="Huang Z."/>
            <person name="Zhu Q."/>
            <person name="Feng Y."/>
            <person name="Mount A."/>
            <person name="Hedgecock D."/>
            <person name="Xu Z."/>
            <person name="Liu Y."/>
            <person name="Domazet-Loso T."/>
            <person name="Du Y."/>
            <person name="Sun X."/>
            <person name="Zhang S."/>
            <person name="Liu B."/>
            <person name="Cheng P."/>
            <person name="Jiang X."/>
            <person name="Li J."/>
            <person name="Fan D."/>
            <person name="Wang W."/>
            <person name="Fu W."/>
            <person name="Wang T."/>
            <person name="Wang B."/>
            <person name="Zhang J."/>
            <person name="Peng Z."/>
            <person name="Li Y."/>
            <person name="Li N."/>
            <person name="Wang J."/>
            <person name="Chen M."/>
            <person name="He Y."/>
            <person name="Tan F."/>
            <person name="Song X."/>
            <person name="Zheng Q."/>
            <person name="Huang R."/>
            <person name="Yang H."/>
            <person name="Du X."/>
            <person name="Chen L."/>
            <person name="Yang M."/>
            <person name="Gaffney P.M."/>
            <person name="Wang S."/>
            <person name="Luo L."/>
            <person name="She Z."/>
            <person name="Ming Y."/>
            <person name="Huang W."/>
            <person name="Zhang S."/>
            <person name="Huang B."/>
            <person name="Zhang Y."/>
            <person name="Qu T."/>
            <person name="Ni P."/>
            <person name="Miao G."/>
            <person name="Wang J."/>
            <person name="Wang Q."/>
            <person name="Steinberg C.E."/>
            <person name="Wang H."/>
            <person name="Li N."/>
            <person name="Qian L."/>
            <person name="Zhang G."/>
            <person name="Li Y."/>
            <person name="Yang H."/>
            <person name="Liu X."/>
            <person name="Wang J."/>
            <person name="Yin Y."/>
            <person name="Wang J."/>
        </authorList>
    </citation>
    <scope>NUCLEOTIDE SEQUENCE [LARGE SCALE GENOMIC DNA]</scope>
    <source>
        <strain evidence="8">05x7-T-G4-1.051#20</strain>
    </source>
</reference>
<dbReference type="PROSITE" id="PS50016">
    <property type="entry name" value="ZF_PHD_2"/>
    <property type="match status" value="1"/>
</dbReference>
<evidence type="ECO:0000313" key="8">
    <source>
        <dbReference type="EMBL" id="EKC37612.1"/>
    </source>
</evidence>
<comment type="subcellular location">
    <subcellularLocation>
        <location evidence="1">Nucleus</location>
    </subcellularLocation>
</comment>
<dbReference type="InterPro" id="IPR040477">
    <property type="entry name" value="KDM4-like_Tudor"/>
</dbReference>
<dbReference type="CDD" id="cd15503">
    <property type="entry name" value="PHD2_MTF2_PHF19_like"/>
    <property type="match status" value="1"/>
</dbReference>
<dbReference type="PANTHER" id="PTHR12628">
    <property type="entry name" value="POLYCOMB-LIKE TRANSCRIPTION FACTOR"/>
    <property type="match status" value="1"/>
</dbReference>
<feature type="compositionally biased region" description="Polar residues" evidence="7">
    <location>
        <begin position="443"/>
        <end position="459"/>
    </location>
</feature>
<feature type="region of interest" description="Disordered" evidence="7">
    <location>
        <begin position="443"/>
        <end position="463"/>
    </location>
</feature>
<dbReference type="GO" id="GO:0003677">
    <property type="term" value="F:DNA binding"/>
    <property type="evidence" value="ECO:0007669"/>
    <property type="project" value="TreeGrafter"/>
</dbReference>
<sequence length="976" mass="110004">MAKTRTLYQEDSTSDIDSPTLSNSNDLANISPPPVMPKLSPKVFNKEEGSPAQTISHTGTGCSSLLADASSFEESFNSFLKKNMTSPEYLDSSENATFTRCKRTDSKFLENNNIKFCKENIPFRDIIKDSPHRRNKYLGASHHKPTVTVVSWKEETTSLKKTRRSNCGKGSENRGTKDSNDLHDLAMMGNSNPSLISEDGQAPMAVEPEEINHSVETEEEYVAPKRRKLGRPFGSKNVPKKLTKTKHSKRIKSENQRVKQDSGATDGEDSRYSFGIGQDVLARWNDGLFYLGSVQKIEKNKSRCFVRFEDQSEYWILFKDLQKGAKDDEISCCVCQTDQSEKPNEIVLCDNCGLAVRCTVLGYHQACHNPTIGDDVLAPDEGGALKSGPDATALQQMKQTFPYKLETLTWDVQHKVNVEQCYCYCGGPGELMAKTRTLYQEDSTSDIDSPTLSNSNDLANISPPPVMPKLSPKVFNKEEGSPVQTISHTGTGCSSLLADASSFEESFNSFLKKNMTSPEYLDSSENATFTRCKRTDSKFLENNNIKFCKENIPFRDIIKDSPHQDGQAPMAVEPEEINHSVETEEEYVAPKRRKLGRPFGSKNVPKKLTKTKHSKRIKSENQLVKQDSGATGGEDSRYSFGIGQDVLARWNDGLFYLGSVQKIEKNKSRCFVRFEDQSEYWILFKDLQKGAKDDEISCCVCQTDQSEKPNEIVLCDNCGLGYHQACHNPTIGDDVLAPDVEWCCRLCIFATAVKEGGALKSGPDATALQQMKQTFPYKLETLTWDVQHKVNVEQCYCYCGGPGDWHKKMLQCCRCRQWFHEACIQCLEYPLVFGDRFYLFVCSHCNKGPEYIKRLEMTWADLTHLALFNLTIQLKTKKKYYSSEDIVEFITVNWEKLQLSQGVSLNWNPLSRDAPPWRSGCRQRRQRWFLVRQQTRPLLQSLLLLHCFLSHGPSTASSGNTGVQILSPTGLINAVC</sequence>
<dbReference type="Gene3D" id="2.30.30.140">
    <property type="match status" value="2"/>
</dbReference>
<feature type="compositionally biased region" description="Basic and acidic residues" evidence="7">
    <location>
        <begin position="251"/>
        <end position="260"/>
    </location>
</feature>
<dbReference type="InterPro" id="IPR019786">
    <property type="entry name" value="Zinc_finger_PHD-type_CS"/>
</dbReference>
<keyword evidence="4" id="KW-0863">Zinc-finger</keyword>
<feature type="region of interest" description="Disordered" evidence="7">
    <location>
        <begin position="559"/>
        <end position="635"/>
    </location>
</feature>
<feature type="compositionally biased region" description="Basic residues" evidence="7">
    <location>
        <begin position="604"/>
        <end position="616"/>
    </location>
</feature>
<name>K1QLD3_MAGGI</name>
<dbReference type="Pfam" id="PF00628">
    <property type="entry name" value="PHD"/>
    <property type="match status" value="1"/>
</dbReference>
<dbReference type="Gene3D" id="3.90.980.20">
    <property type="match status" value="1"/>
</dbReference>
<dbReference type="EMBL" id="JH817012">
    <property type="protein sequence ID" value="EKC37612.1"/>
    <property type="molecule type" value="Genomic_DNA"/>
</dbReference>
<keyword evidence="5" id="KW-0862">Zinc</keyword>
<feature type="region of interest" description="Disordered" evidence="7">
    <location>
        <begin position="212"/>
        <end position="270"/>
    </location>
</feature>
<gene>
    <name evidence="8" type="ORF">CGI_10026896</name>
</gene>
<dbReference type="InterPro" id="IPR013083">
    <property type="entry name" value="Znf_RING/FYVE/PHD"/>
</dbReference>
<protein>
    <submittedName>
        <fullName evidence="8">Metal-response element-binding transcription factor 2</fullName>
    </submittedName>
</protein>
<keyword evidence="2" id="KW-0479">Metal-binding</keyword>
<feature type="compositionally biased region" description="Polar residues" evidence="7">
    <location>
        <begin position="1"/>
        <end position="28"/>
    </location>
</feature>
<dbReference type="CDD" id="cd20385">
    <property type="entry name" value="Tudor_PCL"/>
    <property type="match status" value="2"/>
</dbReference>
<dbReference type="InterPro" id="IPR001965">
    <property type="entry name" value="Znf_PHD"/>
</dbReference>
<evidence type="ECO:0000256" key="3">
    <source>
        <dbReference type="ARBA" id="ARBA00022737"/>
    </source>
</evidence>
<keyword evidence="3" id="KW-0677">Repeat</keyword>
<evidence type="ECO:0000256" key="1">
    <source>
        <dbReference type="ARBA" id="ARBA00004123"/>
    </source>
</evidence>
<dbReference type="SMART" id="SM00249">
    <property type="entry name" value="PHD"/>
    <property type="match status" value="2"/>
</dbReference>
<dbReference type="GO" id="GO:0003682">
    <property type="term" value="F:chromatin binding"/>
    <property type="evidence" value="ECO:0007669"/>
    <property type="project" value="TreeGrafter"/>
</dbReference>
<dbReference type="SMART" id="SM00333">
    <property type="entry name" value="TUDOR"/>
    <property type="match status" value="2"/>
</dbReference>
<proteinExistence type="predicted"/>
<dbReference type="Pfam" id="PF18104">
    <property type="entry name" value="Tudor_2"/>
    <property type="match status" value="2"/>
</dbReference>
<organism evidence="8">
    <name type="scientific">Magallana gigas</name>
    <name type="common">Pacific oyster</name>
    <name type="synonym">Crassostrea gigas</name>
    <dbReference type="NCBI Taxonomy" id="29159"/>
    <lineage>
        <taxon>Eukaryota</taxon>
        <taxon>Metazoa</taxon>
        <taxon>Spiralia</taxon>
        <taxon>Lophotrochozoa</taxon>
        <taxon>Mollusca</taxon>
        <taxon>Bivalvia</taxon>
        <taxon>Autobranchia</taxon>
        <taxon>Pteriomorphia</taxon>
        <taxon>Ostreida</taxon>
        <taxon>Ostreoidea</taxon>
        <taxon>Ostreidae</taxon>
        <taxon>Magallana</taxon>
    </lineage>
</organism>
<dbReference type="GO" id="GO:0045814">
    <property type="term" value="P:negative regulation of gene expression, epigenetic"/>
    <property type="evidence" value="ECO:0007669"/>
    <property type="project" value="TreeGrafter"/>
</dbReference>
<dbReference type="PROSITE" id="PS01359">
    <property type="entry name" value="ZF_PHD_1"/>
    <property type="match status" value="1"/>
</dbReference>
<dbReference type="InParanoid" id="K1QLD3"/>
<dbReference type="AlphaFoldDB" id="K1QLD3"/>
<keyword evidence="6" id="KW-0539">Nucleus</keyword>
<feature type="compositionally biased region" description="Basic residues" evidence="7">
    <location>
        <begin position="238"/>
        <end position="250"/>
    </location>
</feature>
<dbReference type="InterPro" id="IPR042014">
    <property type="entry name" value="MTF2_PHD1"/>
</dbReference>
<evidence type="ECO:0000256" key="4">
    <source>
        <dbReference type="ARBA" id="ARBA00022771"/>
    </source>
</evidence>
<feature type="compositionally biased region" description="Polar residues" evidence="7">
    <location>
        <begin position="620"/>
        <end position="629"/>
    </location>
</feature>
<feature type="compositionally biased region" description="Basic and acidic residues" evidence="7">
    <location>
        <begin position="171"/>
        <end position="184"/>
    </location>
</feature>
<dbReference type="InterPro" id="IPR019787">
    <property type="entry name" value="Znf_PHD-finger"/>
</dbReference>
<dbReference type="GO" id="GO:0005634">
    <property type="term" value="C:nucleus"/>
    <property type="evidence" value="ECO:0007669"/>
    <property type="project" value="UniProtKB-SubCell"/>
</dbReference>
<dbReference type="InterPro" id="IPR011011">
    <property type="entry name" value="Znf_FYVE_PHD"/>
</dbReference>
<feature type="region of interest" description="Disordered" evidence="7">
    <location>
        <begin position="158"/>
        <end position="199"/>
    </location>
</feature>
<dbReference type="Gene3D" id="3.30.40.10">
    <property type="entry name" value="Zinc/RING finger domain, C3HC4 (zinc finger)"/>
    <property type="match status" value="2"/>
</dbReference>
<evidence type="ECO:0000256" key="6">
    <source>
        <dbReference type="ARBA" id="ARBA00023242"/>
    </source>
</evidence>
<accession>K1QLD3</accession>
<dbReference type="SUPFAM" id="SSF57903">
    <property type="entry name" value="FYVE/PHD zinc finger"/>
    <property type="match status" value="3"/>
</dbReference>
<feature type="region of interest" description="Disordered" evidence="7">
    <location>
        <begin position="1"/>
        <end position="58"/>
    </location>
</feature>
<dbReference type="SUPFAM" id="SSF63748">
    <property type="entry name" value="Tudor/PWWP/MBT"/>
    <property type="match status" value="2"/>
</dbReference>
<dbReference type="InterPro" id="IPR002999">
    <property type="entry name" value="Tudor"/>
</dbReference>
<evidence type="ECO:0000256" key="2">
    <source>
        <dbReference type="ARBA" id="ARBA00022723"/>
    </source>
</evidence>
<evidence type="ECO:0000256" key="5">
    <source>
        <dbReference type="ARBA" id="ARBA00022833"/>
    </source>
</evidence>